<feature type="region of interest" description="Disordered" evidence="11">
    <location>
        <begin position="1"/>
        <end position="29"/>
    </location>
</feature>
<dbReference type="GO" id="GO:0046654">
    <property type="term" value="P:tetrahydrofolate biosynthetic process"/>
    <property type="evidence" value="ECO:0007669"/>
    <property type="project" value="InterPro"/>
</dbReference>
<dbReference type="HAMAP" id="MF_00223">
    <property type="entry name" value="FolE"/>
    <property type="match status" value="1"/>
</dbReference>
<dbReference type="FunFam" id="1.10.286.10:FF:000003">
    <property type="entry name" value="GTP cyclohydrolase 1"/>
    <property type="match status" value="1"/>
</dbReference>
<evidence type="ECO:0000256" key="8">
    <source>
        <dbReference type="ARBA" id="ARBA00022909"/>
    </source>
</evidence>
<evidence type="ECO:0000313" key="14">
    <source>
        <dbReference type="Proteomes" id="UP001215712"/>
    </source>
</evidence>
<keyword evidence="9" id="KW-0342">GTP-binding</keyword>
<dbReference type="Proteomes" id="UP001215712">
    <property type="component" value="Unassembled WGS sequence"/>
</dbReference>
<reference evidence="13" key="1">
    <citation type="journal article" date="2023" name="IMA Fungus">
        <title>Comparative genomic study of the Penicillium genus elucidates a diverse pangenome and 15 lateral gene transfer events.</title>
        <authorList>
            <person name="Petersen C."/>
            <person name="Sorensen T."/>
            <person name="Nielsen M.R."/>
            <person name="Sondergaard T.E."/>
            <person name="Sorensen J.L."/>
            <person name="Fitzpatrick D.A."/>
            <person name="Frisvad J.C."/>
            <person name="Nielsen K.L."/>
        </authorList>
    </citation>
    <scope>NUCLEOTIDE SEQUENCE</scope>
    <source>
        <strain evidence="13">IBT 17514</strain>
    </source>
</reference>
<feature type="domain" description="GTP cyclohydrolase I" evidence="12">
    <location>
        <begin position="72"/>
        <end position="247"/>
    </location>
</feature>
<dbReference type="NCBIfam" id="NF006826">
    <property type="entry name" value="PRK09347.1-3"/>
    <property type="match status" value="1"/>
</dbReference>
<dbReference type="PANTHER" id="PTHR11109">
    <property type="entry name" value="GTP CYCLOHYDROLASE I"/>
    <property type="match status" value="1"/>
</dbReference>
<feature type="compositionally biased region" description="Polar residues" evidence="11">
    <location>
        <begin position="16"/>
        <end position="28"/>
    </location>
</feature>
<evidence type="ECO:0000256" key="6">
    <source>
        <dbReference type="ARBA" id="ARBA00022741"/>
    </source>
</evidence>
<evidence type="ECO:0000256" key="2">
    <source>
        <dbReference type="ARBA" id="ARBA00005080"/>
    </source>
</evidence>
<dbReference type="GO" id="GO:0008270">
    <property type="term" value="F:zinc ion binding"/>
    <property type="evidence" value="ECO:0007669"/>
    <property type="project" value="TreeGrafter"/>
</dbReference>
<dbReference type="GO" id="GO:0006729">
    <property type="term" value="P:tetrahydrobiopterin biosynthetic process"/>
    <property type="evidence" value="ECO:0007669"/>
    <property type="project" value="TreeGrafter"/>
</dbReference>
<dbReference type="InterPro" id="IPR043133">
    <property type="entry name" value="GTP-CH-I_C/QueF"/>
</dbReference>
<dbReference type="PROSITE" id="PS00860">
    <property type="entry name" value="GTP_CYCLOHYDROL_1_2"/>
    <property type="match status" value="1"/>
</dbReference>
<comment type="pathway">
    <text evidence="2">Cofactor biosynthesis; 7,8-dihydroneopterin triphosphate biosynthesis; 7,8-dihydroneopterin triphosphate from GTP: step 1/1.</text>
</comment>
<dbReference type="EMBL" id="JAQJAN010000021">
    <property type="protein sequence ID" value="KAJ5703553.1"/>
    <property type="molecule type" value="Genomic_DNA"/>
</dbReference>
<dbReference type="GO" id="GO:0005525">
    <property type="term" value="F:GTP binding"/>
    <property type="evidence" value="ECO:0007669"/>
    <property type="project" value="UniProtKB-KW"/>
</dbReference>
<dbReference type="Pfam" id="PF01227">
    <property type="entry name" value="GTP_cyclohydroI"/>
    <property type="match status" value="1"/>
</dbReference>
<proteinExistence type="inferred from homology"/>
<dbReference type="PROSITE" id="PS00859">
    <property type="entry name" value="GTP_CYCLOHYDROL_1_1"/>
    <property type="match status" value="1"/>
</dbReference>
<evidence type="ECO:0000256" key="4">
    <source>
        <dbReference type="ARBA" id="ARBA00012715"/>
    </source>
</evidence>
<dbReference type="InterPro" id="IPR018234">
    <property type="entry name" value="GTP_CycHdrlase_I_CS"/>
</dbReference>
<evidence type="ECO:0000256" key="1">
    <source>
        <dbReference type="ARBA" id="ARBA00001052"/>
    </source>
</evidence>
<dbReference type="InterPro" id="IPR001474">
    <property type="entry name" value="GTP_CycHdrlase_I"/>
</dbReference>
<comment type="similarity">
    <text evidence="3">Belongs to the GTP cyclohydrolase I family.</text>
</comment>
<dbReference type="NCBIfam" id="NF006825">
    <property type="entry name" value="PRK09347.1-2"/>
    <property type="match status" value="1"/>
</dbReference>
<organism evidence="13 14">
    <name type="scientific">Penicillium malachiteum</name>
    <dbReference type="NCBI Taxonomy" id="1324776"/>
    <lineage>
        <taxon>Eukaryota</taxon>
        <taxon>Fungi</taxon>
        <taxon>Dikarya</taxon>
        <taxon>Ascomycota</taxon>
        <taxon>Pezizomycotina</taxon>
        <taxon>Eurotiomycetes</taxon>
        <taxon>Eurotiomycetidae</taxon>
        <taxon>Eurotiales</taxon>
        <taxon>Aspergillaceae</taxon>
        <taxon>Penicillium</taxon>
    </lineage>
</organism>
<comment type="caution">
    <text evidence="13">The sequence shown here is derived from an EMBL/GenBank/DDBJ whole genome shotgun (WGS) entry which is preliminary data.</text>
</comment>
<dbReference type="InterPro" id="IPR043134">
    <property type="entry name" value="GTP-CH-I_N"/>
</dbReference>
<dbReference type="EC" id="3.5.4.16" evidence="4"/>
<evidence type="ECO:0000256" key="3">
    <source>
        <dbReference type="ARBA" id="ARBA00008085"/>
    </source>
</evidence>
<evidence type="ECO:0000259" key="12">
    <source>
        <dbReference type="Pfam" id="PF01227"/>
    </source>
</evidence>
<dbReference type="Gene3D" id="1.10.286.10">
    <property type="match status" value="1"/>
</dbReference>
<dbReference type="GO" id="GO:0003934">
    <property type="term" value="F:GTP cyclohydrolase I activity"/>
    <property type="evidence" value="ECO:0007669"/>
    <property type="project" value="UniProtKB-EC"/>
</dbReference>
<comment type="catalytic activity">
    <reaction evidence="1">
        <text>GTP + H2O = 7,8-dihydroneopterin 3'-triphosphate + formate + H(+)</text>
        <dbReference type="Rhea" id="RHEA:17473"/>
        <dbReference type="ChEBI" id="CHEBI:15377"/>
        <dbReference type="ChEBI" id="CHEBI:15378"/>
        <dbReference type="ChEBI" id="CHEBI:15740"/>
        <dbReference type="ChEBI" id="CHEBI:37565"/>
        <dbReference type="ChEBI" id="CHEBI:58462"/>
        <dbReference type="EC" id="3.5.4.16"/>
    </reaction>
</comment>
<dbReference type="SUPFAM" id="SSF55620">
    <property type="entry name" value="Tetrahydrobiopterin biosynthesis enzymes-like"/>
    <property type="match status" value="1"/>
</dbReference>
<keyword evidence="14" id="KW-1185">Reference proteome</keyword>
<accession>A0AAD6MQF6</accession>
<evidence type="ECO:0000256" key="11">
    <source>
        <dbReference type="SAM" id="MobiDB-lite"/>
    </source>
</evidence>
<dbReference type="GO" id="GO:0046656">
    <property type="term" value="P:folic acid biosynthetic process"/>
    <property type="evidence" value="ECO:0007669"/>
    <property type="project" value="UniProtKB-KW"/>
</dbReference>
<sequence>MDTSVHDGLPCGAKNEASNPNSPSNLPTATIRPVVSLPVTPLLSCHNFRQPDLNRSQVPDSNSDWRTEKLTGAIKTILECIGEDPKREGLRDTPRRYAEAMLYFTKGYGESGHSVTNDAIFHENYQGLVVIKDIDVFSLCEHHMLPFMGKVHIGYIPQGRIIGLSKVPRIVETLARRLQLQERLTEQIARTIFELLRPEGLGVVMECSHLCMQMRGIQKVGSSTTTSFMLGCLQTYKSSREQFLSALK</sequence>
<evidence type="ECO:0000256" key="10">
    <source>
        <dbReference type="ARBA" id="ARBA00030854"/>
    </source>
</evidence>
<dbReference type="GO" id="GO:0005737">
    <property type="term" value="C:cytoplasm"/>
    <property type="evidence" value="ECO:0007669"/>
    <property type="project" value="TreeGrafter"/>
</dbReference>
<name>A0AAD6MQF6_9EURO</name>
<dbReference type="FunFam" id="3.30.1130.10:FF:000001">
    <property type="entry name" value="GTP cyclohydrolase 1"/>
    <property type="match status" value="1"/>
</dbReference>
<dbReference type="Gene3D" id="3.30.1130.10">
    <property type="match status" value="1"/>
</dbReference>
<reference evidence="13" key="2">
    <citation type="submission" date="2023-01" db="EMBL/GenBank/DDBJ databases">
        <authorList>
            <person name="Petersen C."/>
        </authorList>
    </citation>
    <scope>NUCLEOTIDE SEQUENCE</scope>
    <source>
        <strain evidence="13">IBT 17514</strain>
    </source>
</reference>
<dbReference type="AlphaFoldDB" id="A0AAD6MQF6"/>
<gene>
    <name evidence="13" type="ORF">N7493_011478</name>
</gene>
<evidence type="ECO:0000256" key="9">
    <source>
        <dbReference type="ARBA" id="ARBA00023134"/>
    </source>
</evidence>
<evidence type="ECO:0000256" key="5">
    <source>
        <dbReference type="ARBA" id="ARBA00017272"/>
    </source>
</evidence>
<dbReference type="CDD" id="cd00642">
    <property type="entry name" value="GTP_cyclohydro1"/>
    <property type="match status" value="1"/>
</dbReference>
<keyword evidence="6" id="KW-0547">Nucleotide-binding</keyword>
<evidence type="ECO:0000313" key="13">
    <source>
        <dbReference type="EMBL" id="KAJ5703553.1"/>
    </source>
</evidence>
<dbReference type="PANTHER" id="PTHR11109:SF7">
    <property type="entry name" value="GTP CYCLOHYDROLASE 1"/>
    <property type="match status" value="1"/>
</dbReference>
<keyword evidence="8" id="KW-0289">Folate biosynthesis</keyword>
<protein>
    <recommendedName>
        <fullName evidence="5">GTP cyclohydrolase 1</fullName>
        <ecNumber evidence="4">3.5.4.16</ecNumber>
    </recommendedName>
    <alternativeName>
        <fullName evidence="10">GTP cyclohydrolase I</fullName>
    </alternativeName>
</protein>
<dbReference type="NCBIfam" id="TIGR00063">
    <property type="entry name" value="folE"/>
    <property type="match status" value="1"/>
</dbReference>
<keyword evidence="7" id="KW-0378">Hydrolase</keyword>
<dbReference type="InterPro" id="IPR020602">
    <property type="entry name" value="GTP_CycHdrlase_I_dom"/>
</dbReference>
<evidence type="ECO:0000256" key="7">
    <source>
        <dbReference type="ARBA" id="ARBA00022801"/>
    </source>
</evidence>